<feature type="compositionally biased region" description="Pro residues" evidence="3">
    <location>
        <begin position="33"/>
        <end position="44"/>
    </location>
</feature>
<keyword evidence="1" id="KW-0645">Protease</keyword>
<reference evidence="7" key="1">
    <citation type="journal article" date="2019" name="Int. J. Syst. Evol. Microbiol.">
        <title>The Global Catalogue of Microorganisms (GCM) 10K type strain sequencing project: providing services to taxonomists for standard genome sequencing and annotation.</title>
        <authorList>
            <consortium name="The Broad Institute Genomics Platform"/>
            <consortium name="The Broad Institute Genome Sequencing Center for Infectious Disease"/>
            <person name="Wu L."/>
            <person name="Ma J."/>
        </authorList>
    </citation>
    <scope>NUCLEOTIDE SEQUENCE [LARGE SCALE GENOMIC DNA]</scope>
    <source>
        <strain evidence="7">JCM 13250</strain>
    </source>
</reference>
<dbReference type="SMART" id="SM00228">
    <property type="entry name" value="PDZ"/>
    <property type="match status" value="1"/>
</dbReference>
<dbReference type="EMBL" id="BAAALT010000111">
    <property type="protein sequence ID" value="GAA1811577.1"/>
    <property type="molecule type" value="Genomic_DNA"/>
</dbReference>
<evidence type="ECO:0000256" key="3">
    <source>
        <dbReference type="SAM" id="MobiDB-lite"/>
    </source>
</evidence>
<keyword evidence="4" id="KW-1133">Transmembrane helix</keyword>
<dbReference type="RefSeq" id="WP_344133144.1">
    <property type="nucleotide sequence ID" value="NZ_BAAALT010000111.1"/>
</dbReference>
<dbReference type="InterPro" id="IPR001478">
    <property type="entry name" value="PDZ"/>
</dbReference>
<dbReference type="Pfam" id="PF13365">
    <property type="entry name" value="Trypsin_2"/>
    <property type="match status" value="1"/>
</dbReference>
<evidence type="ECO:0000256" key="4">
    <source>
        <dbReference type="SAM" id="Phobius"/>
    </source>
</evidence>
<evidence type="ECO:0000256" key="1">
    <source>
        <dbReference type="ARBA" id="ARBA00022670"/>
    </source>
</evidence>
<dbReference type="InterPro" id="IPR001940">
    <property type="entry name" value="Peptidase_S1C"/>
</dbReference>
<dbReference type="Gene3D" id="2.30.42.10">
    <property type="match status" value="1"/>
</dbReference>
<evidence type="ECO:0000313" key="7">
    <source>
        <dbReference type="Proteomes" id="UP001500218"/>
    </source>
</evidence>
<feature type="transmembrane region" description="Helical" evidence="4">
    <location>
        <begin position="54"/>
        <end position="76"/>
    </location>
</feature>
<keyword evidence="4" id="KW-0472">Membrane</keyword>
<proteinExistence type="predicted"/>
<dbReference type="SUPFAM" id="SSF50494">
    <property type="entry name" value="Trypsin-like serine proteases"/>
    <property type="match status" value="1"/>
</dbReference>
<keyword evidence="2" id="KW-0378">Hydrolase</keyword>
<sequence length="405" mass="41332">MSGDNHGSAWWSDALRDPWRDPASPTRLVTQSPVPPPPEAPTAPAPTHGTRLGLVMTVAAVTALFAGTLGGALGYVAASRSAGVSHVALGRAAASPPALAQRPPDSLAGVVSRVMPSVVTVHAEAGQGENLGSGFVISADGYVLTNDHVVGDADSDGIRLTFSDDRSVAARIVGREPESDLAVLKVDRADLTPVELGDSDTVAVGDPVLAIGSPLALTGTVTYGIVSALDRTIEGNDGNGTTRYYAAIQTDAAVNHGNSGGPLFDVAGRVIGINSMIKSLSSATDESGNIGLAFAIPMNQAGRIAGEIIDFGRARRTVIGANLQTSYRGPGGGVRLADVDKDGPAAEAGLRAGDVITKLGTHPISTPTDLIALVRRYDPGTVISVTYRRDGAPATARVTLMADAN</sequence>
<comment type="caution">
    <text evidence="6">The sequence shown here is derived from an EMBL/GenBank/DDBJ whole genome shotgun (WGS) entry which is preliminary data.</text>
</comment>
<gene>
    <name evidence="6" type="ORF">GCM10009682_36210</name>
</gene>
<dbReference type="PROSITE" id="PS50106">
    <property type="entry name" value="PDZ"/>
    <property type="match status" value="1"/>
</dbReference>
<keyword evidence="7" id="KW-1185">Reference proteome</keyword>
<dbReference type="Proteomes" id="UP001500218">
    <property type="component" value="Unassembled WGS sequence"/>
</dbReference>
<dbReference type="PANTHER" id="PTHR43343:SF3">
    <property type="entry name" value="PROTEASE DO-LIKE 8, CHLOROPLASTIC"/>
    <property type="match status" value="1"/>
</dbReference>
<dbReference type="PRINTS" id="PR00834">
    <property type="entry name" value="PROTEASES2C"/>
</dbReference>
<protein>
    <recommendedName>
        <fullName evidence="5">PDZ domain-containing protein</fullName>
    </recommendedName>
</protein>
<dbReference type="InterPro" id="IPR051201">
    <property type="entry name" value="Chloro_Bact_Ser_Proteases"/>
</dbReference>
<dbReference type="Pfam" id="PF13180">
    <property type="entry name" value="PDZ_2"/>
    <property type="match status" value="1"/>
</dbReference>
<dbReference type="PANTHER" id="PTHR43343">
    <property type="entry name" value="PEPTIDASE S12"/>
    <property type="match status" value="1"/>
</dbReference>
<accession>A0ABP4YGH6</accession>
<dbReference type="Gene3D" id="2.40.10.120">
    <property type="match status" value="1"/>
</dbReference>
<evidence type="ECO:0000313" key="6">
    <source>
        <dbReference type="EMBL" id="GAA1811577.1"/>
    </source>
</evidence>
<feature type="domain" description="PDZ" evidence="5">
    <location>
        <begin position="308"/>
        <end position="389"/>
    </location>
</feature>
<organism evidence="6 7">
    <name type="scientific">Luedemannella flava</name>
    <dbReference type="NCBI Taxonomy" id="349316"/>
    <lineage>
        <taxon>Bacteria</taxon>
        <taxon>Bacillati</taxon>
        <taxon>Actinomycetota</taxon>
        <taxon>Actinomycetes</taxon>
        <taxon>Micromonosporales</taxon>
        <taxon>Micromonosporaceae</taxon>
        <taxon>Luedemannella</taxon>
    </lineage>
</organism>
<dbReference type="InterPro" id="IPR009003">
    <property type="entry name" value="Peptidase_S1_PA"/>
</dbReference>
<evidence type="ECO:0000256" key="2">
    <source>
        <dbReference type="ARBA" id="ARBA00022801"/>
    </source>
</evidence>
<dbReference type="SUPFAM" id="SSF50156">
    <property type="entry name" value="PDZ domain-like"/>
    <property type="match status" value="1"/>
</dbReference>
<name>A0ABP4YGH6_9ACTN</name>
<evidence type="ECO:0000259" key="5">
    <source>
        <dbReference type="PROSITE" id="PS50106"/>
    </source>
</evidence>
<dbReference type="InterPro" id="IPR036034">
    <property type="entry name" value="PDZ_sf"/>
</dbReference>
<feature type="region of interest" description="Disordered" evidence="3">
    <location>
        <begin position="1"/>
        <end position="48"/>
    </location>
</feature>
<keyword evidence="4" id="KW-0812">Transmembrane</keyword>